<evidence type="ECO:0000259" key="2">
    <source>
        <dbReference type="Pfam" id="PF13439"/>
    </source>
</evidence>
<evidence type="ECO:0008006" key="4">
    <source>
        <dbReference type="Google" id="ProtNLM"/>
    </source>
</evidence>
<feature type="domain" description="Glycosyl transferase family 1" evidence="1">
    <location>
        <begin position="199"/>
        <end position="364"/>
    </location>
</feature>
<dbReference type="AlphaFoldDB" id="A0A3B0SCH7"/>
<dbReference type="PANTHER" id="PTHR12526:SF630">
    <property type="entry name" value="GLYCOSYLTRANSFERASE"/>
    <property type="match status" value="1"/>
</dbReference>
<dbReference type="SUPFAM" id="SSF53756">
    <property type="entry name" value="UDP-Glycosyltransferase/glycogen phosphorylase"/>
    <property type="match status" value="1"/>
</dbReference>
<dbReference type="Gene3D" id="3.40.50.2000">
    <property type="entry name" value="Glycogen Phosphorylase B"/>
    <property type="match status" value="2"/>
</dbReference>
<protein>
    <recommendedName>
        <fullName evidence="4">Glycosyltransferase</fullName>
    </recommendedName>
</protein>
<gene>
    <name evidence="3" type="ORF">MNBD_ALPHA01-1045</name>
</gene>
<feature type="domain" description="Glycosyltransferase subfamily 4-like N-terminal" evidence="2">
    <location>
        <begin position="72"/>
        <end position="185"/>
    </location>
</feature>
<accession>A0A3B0SCH7</accession>
<dbReference type="InterPro" id="IPR028098">
    <property type="entry name" value="Glyco_trans_4-like_N"/>
</dbReference>
<dbReference type="GO" id="GO:0016757">
    <property type="term" value="F:glycosyltransferase activity"/>
    <property type="evidence" value="ECO:0007669"/>
    <property type="project" value="InterPro"/>
</dbReference>
<dbReference type="Pfam" id="PF00534">
    <property type="entry name" value="Glycos_transf_1"/>
    <property type="match status" value="1"/>
</dbReference>
<reference evidence="3" key="1">
    <citation type="submission" date="2018-06" db="EMBL/GenBank/DDBJ databases">
        <authorList>
            <person name="Zhirakovskaya E."/>
        </authorList>
    </citation>
    <scope>NUCLEOTIDE SEQUENCE</scope>
</reference>
<dbReference type="PANTHER" id="PTHR12526">
    <property type="entry name" value="GLYCOSYLTRANSFERASE"/>
    <property type="match status" value="1"/>
</dbReference>
<proteinExistence type="predicted"/>
<evidence type="ECO:0000259" key="1">
    <source>
        <dbReference type="Pfam" id="PF00534"/>
    </source>
</evidence>
<sequence>MTKSDNNIQKEHIPHIFHVIPSFAHGGVPIRICYLMNHFGTKARHSLFSTDGNYSCAGRLSDNVNCEIINIGNADQGNMVKRLWNYHKILQGIKPDLLLTYNWGSTEWALAASFTRLYRHIHLESGFGPEESHGTMAKRDWFRRLALRNIEAIVVPSRTLVKICRSSWKIPDRKIRYIPNGVDCAKYASAPQKDIIPGFIKDKNDLVIGTMTPLRPEKNLPRLITAFRDIVRHFQTERPEQKCKLIIMGEGRERPKLEAMVAEYDLKDNIYLAGHIDDPARALGLLDIYAISSDTEQMPNSLNQAMAAGLPVVGLDVGDVKFMMAERNKPFITPSGDDHAFTMAMIELSKDKALRETLTDINKKHVKENFDQQFMYDKYAAIWGIDR</sequence>
<name>A0A3B0SCH7_9ZZZZ</name>
<evidence type="ECO:0000313" key="3">
    <source>
        <dbReference type="EMBL" id="VAW03805.1"/>
    </source>
</evidence>
<dbReference type="InterPro" id="IPR001296">
    <property type="entry name" value="Glyco_trans_1"/>
</dbReference>
<dbReference type="EMBL" id="UOEJ01000177">
    <property type="protein sequence ID" value="VAW03805.1"/>
    <property type="molecule type" value="Genomic_DNA"/>
</dbReference>
<organism evidence="3">
    <name type="scientific">hydrothermal vent metagenome</name>
    <dbReference type="NCBI Taxonomy" id="652676"/>
    <lineage>
        <taxon>unclassified sequences</taxon>
        <taxon>metagenomes</taxon>
        <taxon>ecological metagenomes</taxon>
    </lineage>
</organism>
<dbReference type="Pfam" id="PF13439">
    <property type="entry name" value="Glyco_transf_4"/>
    <property type="match status" value="1"/>
</dbReference>